<dbReference type="AlphaFoldDB" id="A0A6J4RE09"/>
<sequence>GPAHAAGEARSHGLRVPLPGARRGAAAPARPV</sequence>
<evidence type="ECO:0000256" key="1">
    <source>
        <dbReference type="SAM" id="MobiDB-lite"/>
    </source>
</evidence>
<accession>A0A6J4RE09</accession>
<dbReference type="EMBL" id="CADCVK010000118">
    <property type="protein sequence ID" value="CAA9470204.1"/>
    <property type="molecule type" value="Genomic_DNA"/>
</dbReference>
<feature type="compositionally biased region" description="Low complexity" evidence="1">
    <location>
        <begin position="19"/>
        <end position="32"/>
    </location>
</feature>
<feature type="non-terminal residue" evidence="2">
    <location>
        <position position="1"/>
    </location>
</feature>
<feature type="region of interest" description="Disordered" evidence="1">
    <location>
        <begin position="1"/>
        <end position="32"/>
    </location>
</feature>
<evidence type="ECO:0000313" key="2">
    <source>
        <dbReference type="EMBL" id="CAA9470204.1"/>
    </source>
</evidence>
<gene>
    <name evidence="2" type="ORF">AVDCRST_MAG12-711</name>
</gene>
<reference evidence="2" key="1">
    <citation type="submission" date="2020-02" db="EMBL/GenBank/DDBJ databases">
        <authorList>
            <person name="Meier V. D."/>
        </authorList>
    </citation>
    <scope>NUCLEOTIDE SEQUENCE</scope>
    <source>
        <strain evidence="2">AVDCRST_MAG12</strain>
    </source>
</reference>
<organism evidence="2">
    <name type="scientific">uncultured Rubrobacteraceae bacterium</name>
    <dbReference type="NCBI Taxonomy" id="349277"/>
    <lineage>
        <taxon>Bacteria</taxon>
        <taxon>Bacillati</taxon>
        <taxon>Actinomycetota</taxon>
        <taxon>Rubrobacteria</taxon>
        <taxon>Rubrobacterales</taxon>
        <taxon>Rubrobacteraceae</taxon>
        <taxon>environmental samples</taxon>
    </lineage>
</organism>
<name>A0A6J4RE09_9ACTN</name>
<feature type="non-terminal residue" evidence="2">
    <location>
        <position position="32"/>
    </location>
</feature>
<protein>
    <submittedName>
        <fullName evidence="2">Uncharacterized protein</fullName>
    </submittedName>
</protein>
<proteinExistence type="predicted"/>